<dbReference type="InterPro" id="IPR018168">
    <property type="entry name" value="Ubi_Hdrlase_CS"/>
</dbReference>
<dbReference type="GO" id="GO:0006744">
    <property type="term" value="P:ubiquinone biosynthetic process"/>
    <property type="evidence" value="ECO:0007669"/>
    <property type="project" value="InterPro"/>
</dbReference>
<organism evidence="9 10">
    <name type="scientific">Igneacidithiobacillus copahuensis</name>
    <dbReference type="NCBI Taxonomy" id="2724909"/>
    <lineage>
        <taxon>Bacteria</taxon>
        <taxon>Pseudomonadati</taxon>
        <taxon>Pseudomonadota</taxon>
        <taxon>Acidithiobacillia</taxon>
        <taxon>Acidithiobacillales</taxon>
        <taxon>Acidithiobacillaceae</taxon>
        <taxon>Igneacidithiobacillus</taxon>
    </lineage>
</organism>
<comment type="caution">
    <text evidence="9">The sequence shown here is derived from an EMBL/GenBank/DDBJ whole genome shotgun (WGS) entry which is preliminary data.</text>
</comment>
<keyword evidence="10" id="KW-1185">Reference proteome</keyword>
<evidence type="ECO:0000313" key="10">
    <source>
        <dbReference type="Proteomes" id="UP001197378"/>
    </source>
</evidence>
<protein>
    <submittedName>
        <fullName evidence="9">2-octaprenyl-6-methoxyphenyl hydroxylase</fullName>
    </submittedName>
</protein>
<dbReference type="EMBL" id="JAAXYO010000180">
    <property type="protein sequence ID" value="MBU2788970.1"/>
    <property type="molecule type" value="Genomic_DNA"/>
</dbReference>
<accession>A0AAE2YSG1</accession>
<feature type="domain" description="FAD-binding" evidence="8">
    <location>
        <begin position="156"/>
        <end position="344"/>
    </location>
</feature>
<keyword evidence="6" id="KW-0560">Oxidoreductase</keyword>
<dbReference type="PRINTS" id="PR00420">
    <property type="entry name" value="RNGMNOXGNASE"/>
</dbReference>
<evidence type="ECO:0000256" key="1">
    <source>
        <dbReference type="ARBA" id="ARBA00001974"/>
    </source>
</evidence>
<evidence type="ECO:0000256" key="7">
    <source>
        <dbReference type="ARBA" id="ARBA00023033"/>
    </source>
</evidence>
<dbReference type="Pfam" id="PF01494">
    <property type="entry name" value="FAD_binding_3"/>
    <property type="match status" value="1"/>
</dbReference>
<dbReference type="InterPro" id="IPR036188">
    <property type="entry name" value="FAD/NAD-bd_sf"/>
</dbReference>
<evidence type="ECO:0000256" key="3">
    <source>
        <dbReference type="ARBA" id="ARBA00005349"/>
    </source>
</evidence>
<dbReference type="PANTHER" id="PTHR43876:SF8">
    <property type="entry name" value="2-OCTAPRENYL-6-METHOXYPHENOL HYDROXYLASE"/>
    <property type="match status" value="1"/>
</dbReference>
<evidence type="ECO:0000313" key="9">
    <source>
        <dbReference type="EMBL" id="MBU2788970.1"/>
    </source>
</evidence>
<evidence type="ECO:0000256" key="5">
    <source>
        <dbReference type="ARBA" id="ARBA00022827"/>
    </source>
</evidence>
<evidence type="ECO:0000256" key="2">
    <source>
        <dbReference type="ARBA" id="ARBA00004749"/>
    </source>
</evidence>
<evidence type="ECO:0000259" key="8">
    <source>
        <dbReference type="Pfam" id="PF01494"/>
    </source>
</evidence>
<dbReference type="Gene3D" id="3.50.50.60">
    <property type="entry name" value="FAD/NAD(P)-binding domain"/>
    <property type="match status" value="2"/>
</dbReference>
<dbReference type="RefSeq" id="WP_215871687.1">
    <property type="nucleotide sequence ID" value="NZ_JAAXYO010000180.1"/>
</dbReference>
<keyword evidence="4" id="KW-0285">Flavoprotein</keyword>
<evidence type="ECO:0000256" key="6">
    <source>
        <dbReference type="ARBA" id="ARBA00023002"/>
    </source>
</evidence>
<keyword evidence="5" id="KW-0274">FAD</keyword>
<keyword evidence="7" id="KW-0503">Monooxygenase</keyword>
<dbReference type="InterPro" id="IPR010971">
    <property type="entry name" value="UbiH/COQ6"/>
</dbReference>
<gene>
    <name evidence="9" type="ORF">HFQ13_12290</name>
</gene>
<name>A0AAE2YSG1_9PROT</name>
<evidence type="ECO:0000256" key="4">
    <source>
        <dbReference type="ARBA" id="ARBA00022630"/>
    </source>
</evidence>
<dbReference type="NCBIfam" id="TIGR01988">
    <property type="entry name" value="Ubi-OHases"/>
    <property type="match status" value="1"/>
</dbReference>
<comment type="similarity">
    <text evidence="3">Belongs to the UbiH/COQ6 family.</text>
</comment>
<dbReference type="PROSITE" id="PS01304">
    <property type="entry name" value="UBIH"/>
    <property type="match status" value="1"/>
</dbReference>
<dbReference type="GO" id="GO:0071949">
    <property type="term" value="F:FAD binding"/>
    <property type="evidence" value="ECO:0007669"/>
    <property type="project" value="InterPro"/>
</dbReference>
<dbReference type="PANTHER" id="PTHR43876">
    <property type="entry name" value="UBIQUINONE BIOSYNTHESIS MONOOXYGENASE COQ6, MITOCHONDRIAL"/>
    <property type="match status" value="1"/>
</dbReference>
<dbReference type="Proteomes" id="UP001197378">
    <property type="component" value="Unassembled WGS sequence"/>
</dbReference>
<reference evidence="9" key="1">
    <citation type="journal article" date="2021" name="ISME J.">
        <title>Genomic evolution of the class Acidithiobacillia: deep-branching Proteobacteria living in extreme acidic conditions.</title>
        <authorList>
            <person name="Moya-Beltran A."/>
            <person name="Beard S."/>
            <person name="Rojas-Villalobos C."/>
            <person name="Issotta F."/>
            <person name="Gallardo Y."/>
            <person name="Ulloa R."/>
            <person name="Giaveno A."/>
            <person name="Degli Esposti M."/>
            <person name="Johnson D.B."/>
            <person name="Quatrini R."/>
        </authorList>
    </citation>
    <scope>NUCLEOTIDE SEQUENCE</scope>
    <source>
        <strain evidence="9">VAN18-1</strain>
    </source>
</reference>
<dbReference type="GO" id="GO:0008681">
    <property type="term" value="F:2-octaprenyl-6-methoxyphenol hydroxylase activity"/>
    <property type="evidence" value="ECO:0007669"/>
    <property type="project" value="TreeGrafter"/>
</dbReference>
<dbReference type="SUPFAM" id="SSF51905">
    <property type="entry name" value="FAD/NAD(P)-binding domain"/>
    <property type="match status" value="1"/>
</dbReference>
<sequence>MDCDLLILGDGPIAHSLVLALQGSGLHIRVIDTTPPSALTNNRAGQDASAPERSVALALASIRMLQGFGIVISDAVSGRIQQVQISQARSPNRVTLSSELLQAQEGVLGRLVPLTTLQEALVAQLPADSDNFQRLCWGPVADFSWLPDRVTLAWADGNRLSARLLVLADGGHGKLQPLLGLQRRGWDHNRYACTARVGPLSGPTGTAYEHFLESGPLAFLPRADGIFSLVWSLLPSAASRLMNSSDAVFLQELHRHLPPGLSGFSQVAGRALYPLHFQQLSAPTSSRILPLGNAAQTLHPLAGQGYNLGLRDAVTLAALLREAATQGADPGSETLLRDFQRIRRRDRAETIAFTEGMNQLFALPPLPWRLGREIALSALEHNRWLKKRLAARLAGVELPAASSIPALEVTRFGR</sequence>
<proteinExistence type="inferred from homology"/>
<dbReference type="AlphaFoldDB" id="A0AAE2YSG1"/>
<comment type="cofactor">
    <cofactor evidence="1">
        <name>FAD</name>
        <dbReference type="ChEBI" id="CHEBI:57692"/>
    </cofactor>
</comment>
<comment type="pathway">
    <text evidence="2">Cofactor biosynthesis; ubiquinone biosynthesis.</text>
</comment>
<dbReference type="InterPro" id="IPR002938">
    <property type="entry name" value="FAD-bd"/>
</dbReference>
<dbReference type="InterPro" id="IPR051205">
    <property type="entry name" value="UbiH/COQ6_monooxygenase"/>
</dbReference>